<keyword evidence="7 8" id="KW-0472">Membrane</keyword>
<dbReference type="RefSeq" id="WP_129831535.1">
    <property type="nucleotide sequence ID" value="NZ_CP035704.1"/>
</dbReference>
<evidence type="ECO:0000256" key="9">
    <source>
        <dbReference type="SAM" id="Phobius"/>
    </source>
</evidence>
<feature type="transmembrane region" description="Helical" evidence="9">
    <location>
        <begin position="94"/>
        <end position="111"/>
    </location>
</feature>
<protein>
    <recommendedName>
        <fullName evidence="8">Rod shape-determining protein MreD</fullName>
    </recommendedName>
</protein>
<keyword evidence="8" id="KW-0997">Cell inner membrane</keyword>
<dbReference type="Proteomes" id="UP000291562">
    <property type="component" value="Chromosome"/>
</dbReference>
<dbReference type="InterPro" id="IPR026034">
    <property type="entry name" value="MreD_proteobac"/>
</dbReference>
<dbReference type="EMBL" id="CP035704">
    <property type="protein sequence ID" value="QBB69279.1"/>
    <property type="molecule type" value="Genomic_DNA"/>
</dbReference>
<gene>
    <name evidence="10" type="primary">mreD</name>
    <name evidence="10" type="ORF">ELE36_02200</name>
</gene>
<evidence type="ECO:0000313" key="11">
    <source>
        <dbReference type="Proteomes" id="UP000291562"/>
    </source>
</evidence>
<comment type="subcellular location">
    <subcellularLocation>
        <location evidence="8">Cell inner membrane</location>
    </subcellularLocation>
    <subcellularLocation>
        <location evidence="1">Cell membrane</location>
        <topology evidence="1">Multi-pass membrane protein</topology>
    </subcellularLocation>
</comment>
<comment type="similarity">
    <text evidence="2 8">Belongs to the MreD family.</text>
</comment>
<dbReference type="KEGG" id="xbc:ELE36_02200"/>
<dbReference type="GO" id="GO:0008360">
    <property type="term" value="P:regulation of cell shape"/>
    <property type="evidence" value="ECO:0007669"/>
    <property type="project" value="UniProtKB-UniRule"/>
</dbReference>
<keyword evidence="5 8" id="KW-0133">Cell shape</keyword>
<sequence length="163" mass="18481">MNHLRAHGLLFYGSILAAFMLQLAPMPQALLAFKPYWPALVLVYWALEAPDRVGLGFAFLLGLCGDVLTGEVLGEQALRLVALTFIVLRFRSRLRFFPMWQQAVAILALLLNDRVVLLMMRAFGGDPRPPATFWIAPFIGMLAWPWIFLLLDDLRSRLRARDA</sequence>
<evidence type="ECO:0000256" key="2">
    <source>
        <dbReference type="ARBA" id="ARBA00007776"/>
    </source>
</evidence>
<dbReference type="AlphaFoldDB" id="A0A411HFN8"/>
<evidence type="ECO:0000256" key="5">
    <source>
        <dbReference type="ARBA" id="ARBA00022960"/>
    </source>
</evidence>
<evidence type="ECO:0000256" key="8">
    <source>
        <dbReference type="PIRNR" id="PIRNR018472"/>
    </source>
</evidence>
<dbReference type="PANTHER" id="PTHR37484">
    <property type="entry name" value="ROD SHAPE-DETERMINING PROTEIN MRED"/>
    <property type="match status" value="1"/>
</dbReference>
<name>A0A411HFN8_9GAMM</name>
<keyword evidence="6 9" id="KW-1133">Transmembrane helix</keyword>
<keyword evidence="3 8" id="KW-1003">Cell membrane</keyword>
<accession>A0A411HFN8</accession>
<evidence type="ECO:0000313" key="10">
    <source>
        <dbReference type="EMBL" id="QBB69279.1"/>
    </source>
</evidence>
<feature type="transmembrane region" description="Helical" evidence="9">
    <location>
        <begin position="9"/>
        <end position="33"/>
    </location>
</feature>
<dbReference type="InterPro" id="IPR007227">
    <property type="entry name" value="Cell_shape_determining_MreD"/>
</dbReference>
<dbReference type="NCBIfam" id="TIGR03426">
    <property type="entry name" value="shape_MreD"/>
    <property type="match status" value="1"/>
</dbReference>
<comment type="function">
    <text evidence="8">Involved in formation of the rod shape of the cell. May also contribute to regulation of formation of penicillin-binding proteins.</text>
</comment>
<dbReference type="PIRSF" id="PIRSF018472">
    <property type="entry name" value="MreD_proteobac"/>
    <property type="match status" value="1"/>
</dbReference>
<keyword evidence="4 9" id="KW-0812">Transmembrane</keyword>
<organism evidence="10 11">
    <name type="scientific">Pseudolysobacter antarcticus</name>
    <dbReference type="NCBI Taxonomy" id="2511995"/>
    <lineage>
        <taxon>Bacteria</taxon>
        <taxon>Pseudomonadati</taxon>
        <taxon>Pseudomonadota</taxon>
        <taxon>Gammaproteobacteria</taxon>
        <taxon>Lysobacterales</taxon>
        <taxon>Rhodanobacteraceae</taxon>
        <taxon>Pseudolysobacter</taxon>
    </lineage>
</organism>
<feature type="transmembrane region" description="Helical" evidence="9">
    <location>
        <begin position="53"/>
        <end position="73"/>
    </location>
</feature>
<dbReference type="PANTHER" id="PTHR37484:SF1">
    <property type="entry name" value="ROD SHAPE-DETERMINING PROTEIN MRED"/>
    <property type="match status" value="1"/>
</dbReference>
<reference evidence="10 11" key="1">
    <citation type="submission" date="2019-01" db="EMBL/GenBank/DDBJ databases">
        <title>Pseudolysobacter antarctica gen. nov., sp. nov., isolated from Fildes Peninsula, Antarctica.</title>
        <authorList>
            <person name="Wei Z."/>
            <person name="Peng F."/>
        </authorList>
    </citation>
    <scope>NUCLEOTIDE SEQUENCE [LARGE SCALE GENOMIC DNA]</scope>
    <source>
        <strain evidence="10 11">AQ6-296</strain>
    </source>
</reference>
<dbReference type="OrthoDB" id="6647425at2"/>
<evidence type="ECO:0000256" key="6">
    <source>
        <dbReference type="ARBA" id="ARBA00022989"/>
    </source>
</evidence>
<dbReference type="GO" id="GO:0005886">
    <property type="term" value="C:plasma membrane"/>
    <property type="evidence" value="ECO:0007669"/>
    <property type="project" value="UniProtKB-SubCell"/>
</dbReference>
<keyword evidence="11" id="KW-1185">Reference proteome</keyword>
<evidence type="ECO:0000256" key="1">
    <source>
        <dbReference type="ARBA" id="ARBA00004651"/>
    </source>
</evidence>
<dbReference type="Pfam" id="PF04093">
    <property type="entry name" value="MreD"/>
    <property type="match status" value="1"/>
</dbReference>
<evidence type="ECO:0000256" key="7">
    <source>
        <dbReference type="ARBA" id="ARBA00023136"/>
    </source>
</evidence>
<evidence type="ECO:0000256" key="4">
    <source>
        <dbReference type="ARBA" id="ARBA00022692"/>
    </source>
</evidence>
<proteinExistence type="inferred from homology"/>
<feature type="transmembrane region" description="Helical" evidence="9">
    <location>
        <begin position="131"/>
        <end position="151"/>
    </location>
</feature>
<evidence type="ECO:0000256" key="3">
    <source>
        <dbReference type="ARBA" id="ARBA00022475"/>
    </source>
</evidence>